<dbReference type="SUPFAM" id="SSF56752">
    <property type="entry name" value="D-aminoacid aminotransferase-like PLP-dependent enzymes"/>
    <property type="match status" value="1"/>
</dbReference>
<dbReference type="PANTHER" id="PTHR42743">
    <property type="entry name" value="AMINO-ACID AMINOTRANSFERASE"/>
    <property type="match status" value="1"/>
</dbReference>
<dbReference type="InterPro" id="IPR050571">
    <property type="entry name" value="Class-IV_PLP-Dep_Aminotrnsfr"/>
</dbReference>
<comment type="similarity">
    <text evidence="1">Belongs to the class-IV pyridoxal-phosphate-dependent aminotransferase family.</text>
</comment>
<protein>
    <submittedName>
        <fullName evidence="2">4-amino-4-deoxychorismate lyase</fullName>
    </submittedName>
</protein>
<dbReference type="GO" id="GO:0046394">
    <property type="term" value="P:carboxylic acid biosynthetic process"/>
    <property type="evidence" value="ECO:0007669"/>
    <property type="project" value="UniProtKB-ARBA"/>
</dbReference>
<dbReference type="EMBL" id="PDJC01000001">
    <property type="protein sequence ID" value="PFG18123.1"/>
    <property type="molecule type" value="Genomic_DNA"/>
</dbReference>
<dbReference type="OrthoDB" id="9805628at2"/>
<gene>
    <name evidence="2" type="ORF">ATK74_2703</name>
</gene>
<evidence type="ECO:0000313" key="3">
    <source>
        <dbReference type="Proteomes" id="UP000226079"/>
    </source>
</evidence>
<dbReference type="PANTHER" id="PTHR42743:SF11">
    <property type="entry name" value="AMINODEOXYCHORISMATE LYASE"/>
    <property type="match status" value="1"/>
</dbReference>
<keyword evidence="2" id="KW-0456">Lyase</keyword>
<dbReference type="Gene3D" id="3.20.10.10">
    <property type="entry name" value="D-amino Acid Aminotransferase, subunit A, domain 2"/>
    <property type="match status" value="1"/>
</dbReference>
<reference evidence="2 3" key="1">
    <citation type="submission" date="2017-10" db="EMBL/GenBank/DDBJ databases">
        <title>Sequencing the genomes of 1000 actinobacteria strains.</title>
        <authorList>
            <person name="Klenk H.-P."/>
        </authorList>
    </citation>
    <scope>NUCLEOTIDE SEQUENCE [LARGE SCALE GENOMIC DNA]</scope>
    <source>
        <strain evidence="2 3">DSM 15597</strain>
    </source>
</reference>
<evidence type="ECO:0000256" key="1">
    <source>
        <dbReference type="ARBA" id="ARBA00009320"/>
    </source>
</evidence>
<keyword evidence="3" id="KW-1185">Reference proteome</keyword>
<dbReference type="Proteomes" id="UP000226079">
    <property type="component" value="Unassembled WGS sequence"/>
</dbReference>
<dbReference type="Gene3D" id="3.30.470.10">
    <property type="match status" value="1"/>
</dbReference>
<dbReference type="InterPro" id="IPR043131">
    <property type="entry name" value="BCAT-like_N"/>
</dbReference>
<name>A0A2A9CUL1_9ACTN</name>
<dbReference type="InterPro" id="IPR001544">
    <property type="entry name" value="Aminotrans_IV"/>
</dbReference>
<dbReference type="AlphaFoldDB" id="A0A2A9CUL1"/>
<dbReference type="RefSeq" id="WP_098461499.1">
    <property type="nucleotide sequence ID" value="NZ_PDJC01000001.1"/>
</dbReference>
<evidence type="ECO:0000313" key="2">
    <source>
        <dbReference type="EMBL" id="PFG18123.1"/>
    </source>
</evidence>
<dbReference type="InterPro" id="IPR043132">
    <property type="entry name" value="BCAT-like_C"/>
</dbReference>
<sequence length="293" mass="31036">MSACIIVSPVEASAEAELAARLHVVDSDQPQVSVLDLGVTRGDGIFEVLGVINGKPQAVDAHLRRLGVSAAMLDLPKLDLEAIRAAIYQVVELAEKHDEFSVKVIVTRGIEGSGVATAWVLAFKAPDDFAAERAEGVKVVLLDRGYPHDIAARAPWLLAGAKTLSYAVNKAVLREAARRGADDVVFTSSDGYLLEGPSASLILKFGNKIWTPATAQGILPGTTQGAAFEYFADAGFATAQVLLRTEQLWDADAAWLTSSGRMLVPICEVDGRPIPVDHALTEAGNAALLARTN</sequence>
<dbReference type="Pfam" id="PF01063">
    <property type="entry name" value="Aminotran_4"/>
    <property type="match status" value="1"/>
</dbReference>
<dbReference type="InterPro" id="IPR036038">
    <property type="entry name" value="Aminotransferase-like"/>
</dbReference>
<proteinExistence type="inferred from homology"/>
<accession>A0A2A9CUL1</accession>
<organism evidence="2 3">
    <name type="scientific">Propionicimonas paludicola</name>
    <dbReference type="NCBI Taxonomy" id="185243"/>
    <lineage>
        <taxon>Bacteria</taxon>
        <taxon>Bacillati</taxon>
        <taxon>Actinomycetota</taxon>
        <taxon>Actinomycetes</taxon>
        <taxon>Propionibacteriales</taxon>
        <taxon>Nocardioidaceae</taxon>
        <taxon>Propionicimonas</taxon>
    </lineage>
</organism>
<dbReference type="NCBIfam" id="NF005888">
    <property type="entry name" value="PRK07849.1-3"/>
    <property type="match status" value="1"/>
</dbReference>
<comment type="caution">
    <text evidence="2">The sequence shown here is derived from an EMBL/GenBank/DDBJ whole genome shotgun (WGS) entry which is preliminary data.</text>
</comment>
<dbReference type="GO" id="GO:0005829">
    <property type="term" value="C:cytosol"/>
    <property type="evidence" value="ECO:0007669"/>
    <property type="project" value="TreeGrafter"/>
</dbReference>
<dbReference type="GO" id="GO:0016829">
    <property type="term" value="F:lyase activity"/>
    <property type="evidence" value="ECO:0007669"/>
    <property type="project" value="UniProtKB-KW"/>
</dbReference>